<dbReference type="RefSeq" id="YP_010658403.1">
    <property type="nucleotide sequence ID" value="NC_070856.1"/>
</dbReference>
<keyword evidence="2" id="KW-1185">Reference proteome</keyword>
<dbReference type="Proteomes" id="UP000828420">
    <property type="component" value="Segment"/>
</dbReference>
<protein>
    <submittedName>
        <fullName evidence="1">Uncharacterized protein</fullName>
    </submittedName>
</protein>
<dbReference type="EMBL" id="MW980066">
    <property type="protein sequence ID" value="QXV74402.1"/>
    <property type="molecule type" value="Genomic_DNA"/>
</dbReference>
<dbReference type="GeneID" id="77934349"/>
<name>A0AAE7VMB2_9CAUD</name>
<dbReference type="KEGG" id="vg:77934349"/>
<evidence type="ECO:0000313" key="1">
    <source>
        <dbReference type="EMBL" id="QXV74402.1"/>
    </source>
</evidence>
<sequence length="96" mass="10712">MPKDDPIEVVVERLGDAFYSAWHMIDLGNGNIGEEQDDEIKVRTDDIAAVVNHIRLLESELEKLLLEKYQGGGNESLRCKADVQISGSCNKHDKTS</sequence>
<evidence type="ECO:0000313" key="2">
    <source>
        <dbReference type="Proteomes" id="UP000828420"/>
    </source>
</evidence>
<reference evidence="1 2" key="1">
    <citation type="submission" date="2021-04" db="EMBL/GenBank/DDBJ databases">
        <title>The Hidden Diversity of Double-Stranded DNA Phages in the Symbiotic Bacterium Rhizobium.</title>
        <authorList>
            <person name="Santamaria R.I."/>
            <person name="Bustos P."/>
            <person name="Cauwenberghe J.V."/>
            <person name="Gonzalez V."/>
        </authorList>
    </citation>
    <scope>NUCLEOTIDE SEQUENCE [LARGE SCALE GENOMIC DNA]</scope>
</reference>
<proteinExistence type="predicted"/>
<organism evidence="1 2">
    <name type="scientific">Rhizobium phage RHEph16</name>
    <dbReference type="NCBI Taxonomy" id="2836132"/>
    <lineage>
        <taxon>Viruses</taxon>
        <taxon>Duplodnaviria</taxon>
        <taxon>Heunggongvirae</taxon>
        <taxon>Uroviricota</taxon>
        <taxon>Caudoviricetes</taxon>
        <taxon>Schitoviridae</taxon>
        <taxon>Demetervirinae</taxon>
        <taxon>Acanvirus</taxon>
        <taxon>Acanvirus Rheph16</taxon>
    </lineage>
</organism>
<accession>A0AAE7VMB2</accession>